<gene>
    <name evidence="10" type="ORF">GCM10022421_05640</name>
</gene>
<comment type="caution">
    <text evidence="10">The sequence shown here is derived from an EMBL/GenBank/DDBJ whole genome shotgun (WGS) entry which is preliminary data.</text>
</comment>
<feature type="transmembrane region" description="Helical" evidence="9">
    <location>
        <begin position="165"/>
        <end position="189"/>
    </location>
</feature>
<organism evidence="10 11">
    <name type="scientific">Oceanisphaera sediminis</name>
    <dbReference type="NCBI Taxonomy" id="981381"/>
    <lineage>
        <taxon>Bacteria</taxon>
        <taxon>Pseudomonadati</taxon>
        <taxon>Pseudomonadota</taxon>
        <taxon>Gammaproteobacteria</taxon>
        <taxon>Aeromonadales</taxon>
        <taxon>Aeromonadaceae</taxon>
        <taxon>Oceanisphaera</taxon>
    </lineage>
</organism>
<keyword evidence="9" id="KW-1133">Transmembrane helix</keyword>
<dbReference type="InterPro" id="IPR050980">
    <property type="entry name" value="2C_sensor_his_kinase"/>
</dbReference>
<keyword evidence="7" id="KW-0418">Kinase</keyword>
<evidence type="ECO:0000313" key="10">
    <source>
        <dbReference type="EMBL" id="GAA3701925.1"/>
    </source>
</evidence>
<dbReference type="Gene3D" id="3.30.565.10">
    <property type="entry name" value="Histidine kinase-like ATPase, C-terminal domain"/>
    <property type="match status" value="1"/>
</dbReference>
<keyword evidence="4" id="KW-1003">Cell membrane</keyword>
<evidence type="ECO:0000313" key="11">
    <source>
        <dbReference type="Proteomes" id="UP001501479"/>
    </source>
</evidence>
<evidence type="ECO:0000256" key="3">
    <source>
        <dbReference type="ARBA" id="ARBA00012438"/>
    </source>
</evidence>
<keyword evidence="8 10" id="KW-0067">ATP-binding</keyword>
<feature type="transmembrane region" description="Helical" evidence="9">
    <location>
        <begin position="25"/>
        <end position="46"/>
    </location>
</feature>
<feature type="transmembrane region" description="Helical" evidence="9">
    <location>
        <begin position="85"/>
        <end position="113"/>
    </location>
</feature>
<evidence type="ECO:0000256" key="1">
    <source>
        <dbReference type="ARBA" id="ARBA00000085"/>
    </source>
</evidence>
<feature type="transmembrane region" description="Helical" evidence="9">
    <location>
        <begin position="53"/>
        <end position="73"/>
    </location>
</feature>
<sequence>MKRESGTEPVAVPWRSFRVLSFVPAVRWLFFIALSGALLLTDWLLLPVLGVELVWLLLALLLFNVLATVLAWQRPRLGGVKETGLLVDIVVLTLVAYFSGGAMNPVASLYLFPLLIAALTCSARFAWLSVAVAMVGYLLLFYWYRPLVSAAEHGDHGAAAPLFNLHLLGMWLTFSLSAVLITASVSWLMRLLADKDRQLQQAYQKQQEQQQFLLLGIESASVAHQLSTPLNNLFLLSEELAAEPALSDDGRQHLDTLHRQLLLCREVLWQLKRKEESATEPVLLFSQLQGYLDRWINLRPDVRYQWHNAPPGRDYRVWLDELFWSALLNILDNAADAGENRVELYTSVVDDSLLDIGIYNRQGHLSEEQLAQAGLNQQESEKAAGLGMGVWLAHATFSRLNGSLTLRNHSNGGVYARIRIPLLLADEPTE</sequence>
<evidence type="ECO:0000256" key="2">
    <source>
        <dbReference type="ARBA" id="ARBA00004651"/>
    </source>
</evidence>
<name>A0ABP7DCX1_9GAMM</name>
<dbReference type="SUPFAM" id="SSF47384">
    <property type="entry name" value="Homodimeric domain of signal transducing histidine kinase"/>
    <property type="match status" value="1"/>
</dbReference>
<accession>A0ABP7DCX1</accession>
<evidence type="ECO:0000256" key="7">
    <source>
        <dbReference type="ARBA" id="ARBA00022777"/>
    </source>
</evidence>
<keyword evidence="5" id="KW-0808">Transferase</keyword>
<dbReference type="InterPro" id="IPR036890">
    <property type="entry name" value="HATPase_C_sf"/>
</dbReference>
<evidence type="ECO:0000256" key="9">
    <source>
        <dbReference type="SAM" id="Phobius"/>
    </source>
</evidence>
<dbReference type="EMBL" id="BAABDS010000006">
    <property type="protein sequence ID" value="GAA3701925.1"/>
    <property type="molecule type" value="Genomic_DNA"/>
</dbReference>
<keyword evidence="9" id="KW-0812">Transmembrane</keyword>
<dbReference type="SUPFAM" id="SSF55874">
    <property type="entry name" value="ATPase domain of HSP90 chaperone/DNA topoisomerase II/histidine kinase"/>
    <property type="match status" value="1"/>
</dbReference>
<protein>
    <recommendedName>
        <fullName evidence="3">histidine kinase</fullName>
        <ecNumber evidence="3">2.7.13.3</ecNumber>
    </recommendedName>
</protein>
<dbReference type="InterPro" id="IPR003661">
    <property type="entry name" value="HisK_dim/P_dom"/>
</dbReference>
<evidence type="ECO:0000256" key="5">
    <source>
        <dbReference type="ARBA" id="ARBA00022679"/>
    </source>
</evidence>
<evidence type="ECO:0000256" key="4">
    <source>
        <dbReference type="ARBA" id="ARBA00022475"/>
    </source>
</evidence>
<dbReference type="InterPro" id="IPR036097">
    <property type="entry name" value="HisK_dim/P_sf"/>
</dbReference>
<keyword evidence="9" id="KW-0472">Membrane</keyword>
<feature type="transmembrane region" description="Helical" evidence="9">
    <location>
        <begin position="125"/>
        <end position="145"/>
    </location>
</feature>
<dbReference type="CDD" id="cd00082">
    <property type="entry name" value="HisKA"/>
    <property type="match status" value="1"/>
</dbReference>
<reference evidence="11" key="1">
    <citation type="journal article" date="2019" name="Int. J. Syst. Evol. Microbiol.">
        <title>The Global Catalogue of Microorganisms (GCM) 10K type strain sequencing project: providing services to taxonomists for standard genome sequencing and annotation.</title>
        <authorList>
            <consortium name="The Broad Institute Genomics Platform"/>
            <consortium name="The Broad Institute Genome Sequencing Center for Infectious Disease"/>
            <person name="Wu L."/>
            <person name="Ma J."/>
        </authorList>
    </citation>
    <scope>NUCLEOTIDE SEQUENCE [LARGE SCALE GENOMIC DNA]</scope>
    <source>
        <strain evidence="11">JCM 17329</strain>
    </source>
</reference>
<proteinExistence type="predicted"/>
<evidence type="ECO:0000256" key="8">
    <source>
        <dbReference type="ARBA" id="ARBA00022840"/>
    </source>
</evidence>
<comment type="subcellular location">
    <subcellularLocation>
        <location evidence="2">Cell membrane</location>
        <topology evidence="2">Multi-pass membrane protein</topology>
    </subcellularLocation>
</comment>
<dbReference type="GO" id="GO:0005524">
    <property type="term" value="F:ATP binding"/>
    <property type="evidence" value="ECO:0007669"/>
    <property type="project" value="UniProtKB-KW"/>
</dbReference>
<evidence type="ECO:0000256" key="6">
    <source>
        <dbReference type="ARBA" id="ARBA00022741"/>
    </source>
</evidence>
<dbReference type="PANTHER" id="PTHR44936:SF10">
    <property type="entry name" value="SENSOR PROTEIN RSTB"/>
    <property type="match status" value="1"/>
</dbReference>
<keyword evidence="6" id="KW-0547">Nucleotide-binding</keyword>
<dbReference type="EC" id="2.7.13.3" evidence="3"/>
<comment type="catalytic activity">
    <reaction evidence="1">
        <text>ATP + protein L-histidine = ADP + protein N-phospho-L-histidine.</text>
        <dbReference type="EC" id="2.7.13.3"/>
    </reaction>
</comment>
<dbReference type="PANTHER" id="PTHR44936">
    <property type="entry name" value="SENSOR PROTEIN CREC"/>
    <property type="match status" value="1"/>
</dbReference>
<dbReference type="RefSeq" id="WP_344962183.1">
    <property type="nucleotide sequence ID" value="NZ_BAABDS010000006.1"/>
</dbReference>
<keyword evidence="11" id="KW-1185">Reference proteome</keyword>
<dbReference type="Proteomes" id="UP001501479">
    <property type="component" value="Unassembled WGS sequence"/>
</dbReference>